<name>A0A6P2D2Z0_9BACT</name>
<dbReference type="SUPFAM" id="SSF52949">
    <property type="entry name" value="Macro domain-like"/>
    <property type="match status" value="1"/>
</dbReference>
<dbReference type="InterPro" id="IPR050892">
    <property type="entry name" value="ADP-ribose_metab_enzymes"/>
</dbReference>
<feature type="domain" description="Macro" evidence="2">
    <location>
        <begin position="1"/>
        <end position="155"/>
    </location>
</feature>
<gene>
    <name evidence="3" type="ORF">SOIL9_39440</name>
</gene>
<dbReference type="InterPro" id="IPR043472">
    <property type="entry name" value="Macro_dom-like"/>
</dbReference>
<dbReference type="SMART" id="SM00506">
    <property type="entry name" value="A1pp"/>
    <property type="match status" value="1"/>
</dbReference>
<dbReference type="RefSeq" id="WP_162668443.1">
    <property type="nucleotide sequence ID" value="NZ_LR593886.1"/>
</dbReference>
<accession>A0A6P2D2Z0</accession>
<keyword evidence="4" id="KW-1185">Reference proteome</keyword>
<proteinExistence type="predicted"/>
<protein>
    <recommendedName>
        <fullName evidence="2">Macro domain-containing protein</fullName>
    </recommendedName>
</protein>
<dbReference type="PANTHER" id="PTHR12521:SF0">
    <property type="entry name" value="ADP-RIBOSE GLYCOHYDROLASE OARD1"/>
    <property type="match status" value="1"/>
</dbReference>
<evidence type="ECO:0000256" key="1">
    <source>
        <dbReference type="ARBA" id="ARBA00035885"/>
    </source>
</evidence>
<evidence type="ECO:0000313" key="3">
    <source>
        <dbReference type="EMBL" id="VTR93770.1"/>
    </source>
</evidence>
<dbReference type="InterPro" id="IPR002589">
    <property type="entry name" value="Macro_dom"/>
</dbReference>
<organism evidence="3 4">
    <name type="scientific">Gemmata massiliana</name>
    <dbReference type="NCBI Taxonomy" id="1210884"/>
    <lineage>
        <taxon>Bacteria</taxon>
        <taxon>Pseudomonadati</taxon>
        <taxon>Planctomycetota</taxon>
        <taxon>Planctomycetia</taxon>
        <taxon>Gemmatales</taxon>
        <taxon>Gemmataceae</taxon>
        <taxon>Gemmata</taxon>
    </lineage>
</organism>
<dbReference type="Proteomes" id="UP000464178">
    <property type="component" value="Chromosome"/>
</dbReference>
<sequence length="155" mass="16777">MPIEFVTGDLFVNRVNADALAHGCNCAGSMGAGIAVGFKERYPGMFEEFRRRCKAKPAEFALGDVFLWREPGKPAVFNLGTQPSPGRGATYPVVETALNALRTAADQAGILTLAMPRIAAGYGGLSWKKVRVLIESAFVDWPGTLYVYEEFKAGE</sequence>
<dbReference type="PANTHER" id="PTHR12521">
    <property type="entry name" value="PROTEIN C6ORF130"/>
    <property type="match status" value="1"/>
</dbReference>
<dbReference type="EMBL" id="LR593886">
    <property type="protein sequence ID" value="VTR93770.1"/>
    <property type="molecule type" value="Genomic_DNA"/>
</dbReference>
<evidence type="ECO:0000259" key="2">
    <source>
        <dbReference type="PROSITE" id="PS51154"/>
    </source>
</evidence>
<dbReference type="Gene3D" id="3.40.220.10">
    <property type="entry name" value="Leucine Aminopeptidase, subunit E, domain 1"/>
    <property type="match status" value="1"/>
</dbReference>
<dbReference type="CDD" id="cd02901">
    <property type="entry name" value="Macro_Poa1p-like"/>
    <property type="match status" value="1"/>
</dbReference>
<dbReference type="KEGG" id="gms:SOIL9_39440"/>
<dbReference type="GO" id="GO:0140291">
    <property type="term" value="P:peptidyl-glutamate ADP-deribosylation"/>
    <property type="evidence" value="ECO:0007669"/>
    <property type="project" value="TreeGrafter"/>
</dbReference>
<dbReference type="Pfam" id="PF01661">
    <property type="entry name" value="Macro"/>
    <property type="match status" value="1"/>
</dbReference>
<reference evidence="3 4" key="1">
    <citation type="submission" date="2019-05" db="EMBL/GenBank/DDBJ databases">
        <authorList>
            <consortium name="Science for Life Laboratories"/>
        </authorList>
    </citation>
    <scope>NUCLEOTIDE SEQUENCE [LARGE SCALE GENOMIC DNA]</scope>
    <source>
        <strain evidence="3">Soil9</strain>
    </source>
</reference>
<comment type="catalytic activity">
    <reaction evidence="1">
        <text>an N-(ADP-alpha-D-ribosyl)-thymidine in DNA + H2O = a thymidine in DNA + ADP-D-ribose</text>
        <dbReference type="Rhea" id="RHEA:71655"/>
        <dbReference type="Rhea" id="RHEA-COMP:13556"/>
        <dbReference type="Rhea" id="RHEA-COMP:18051"/>
        <dbReference type="ChEBI" id="CHEBI:15377"/>
        <dbReference type="ChEBI" id="CHEBI:57967"/>
        <dbReference type="ChEBI" id="CHEBI:137386"/>
        <dbReference type="ChEBI" id="CHEBI:191199"/>
    </reaction>
    <physiologicalReaction direction="left-to-right" evidence="1">
        <dbReference type="Rhea" id="RHEA:71656"/>
    </physiologicalReaction>
</comment>
<evidence type="ECO:0000313" key="4">
    <source>
        <dbReference type="Proteomes" id="UP000464178"/>
    </source>
</evidence>
<dbReference type="PROSITE" id="PS51154">
    <property type="entry name" value="MACRO"/>
    <property type="match status" value="1"/>
</dbReference>
<dbReference type="AlphaFoldDB" id="A0A6P2D2Z0"/>